<evidence type="ECO:0000313" key="2">
    <source>
        <dbReference type="EMBL" id="MFC5971632.1"/>
    </source>
</evidence>
<sequence length="180" mass="19032">MRLTRRDALAALAAGGSGALAGCSALTESDVWSEGTEDHPVGDHEMATLVAIAEVVYPSAVDGVASFVRTYTGGRVDGDGAYATGVAEAVDALDEYTATFHDERYVALSSADRRETLDYMSVDEAEADPDGAAEQRVRYYLVNELLFAFYRSPTGAGMAGLENPPGYAGGTTSYREAPDR</sequence>
<dbReference type="RefSeq" id="WP_247414522.1">
    <property type="nucleotide sequence ID" value="NZ_JALLGW010000001.1"/>
</dbReference>
<proteinExistence type="predicted"/>
<accession>A0ABD5RLW0</accession>
<dbReference type="PROSITE" id="PS51318">
    <property type="entry name" value="TAT"/>
    <property type="match status" value="1"/>
</dbReference>
<name>A0ABD5RLW0_9EURY</name>
<reference evidence="2 3" key="1">
    <citation type="journal article" date="2019" name="Int. J. Syst. Evol. Microbiol.">
        <title>The Global Catalogue of Microorganisms (GCM) 10K type strain sequencing project: providing services to taxonomists for standard genome sequencing and annotation.</title>
        <authorList>
            <consortium name="The Broad Institute Genomics Platform"/>
            <consortium name="The Broad Institute Genome Sequencing Center for Infectious Disease"/>
            <person name="Wu L."/>
            <person name="Ma J."/>
        </authorList>
    </citation>
    <scope>NUCLEOTIDE SEQUENCE [LARGE SCALE GENOMIC DNA]</scope>
    <source>
        <strain evidence="2 3">CGMCC 1.12543</strain>
    </source>
</reference>
<dbReference type="EMBL" id="JBHSQH010000001">
    <property type="protein sequence ID" value="MFC5971632.1"/>
    <property type="molecule type" value="Genomic_DNA"/>
</dbReference>
<keyword evidence="3" id="KW-1185">Reference proteome</keyword>
<comment type="caution">
    <text evidence="2">The sequence shown here is derived from an EMBL/GenBank/DDBJ whole genome shotgun (WGS) entry which is preliminary data.</text>
</comment>
<dbReference type="PROSITE" id="PS51257">
    <property type="entry name" value="PROKAR_LIPOPROTEIN"/>
    <property type="match status" value="1"/>
</dbReference>
<dbReference type="Pfam" id="PF13618">
    <property type="entry name" value="Gluconate_2-dh3"/>
    <property type="match status" value="1"/>
</dbReference>
<dbReference type="InterPro" id="IPR027056">
    <property type="entry name" value="Gluconate_2DH_su3"/>
</dbReference>
<organism evidence="2 3">
    <name type="scientific">Halomarina salina</name>
    <dbReference type="NCBI Taxonomy" id="1872699"/>
    <lineage>
        <taxon>Archaea</taxon>
        <taxon>Methanobacteriati</taxon>
        <taxon>Methanobacteriota</taxon>
        <taxon>Stenosarchaea group</taxon>
        <taxon>Halobacteria</taxon>
        <taxon>Halobacteriales</taxon>
        <taxon>Natronomonadaceae</taxon>
        <taxon>Halomarina</taxon>
    </lineage>
</organism>
<feature type="region of interest" description="Disordered" evidence="1">
    <location>
        <begin position="160"/>
        <end position="180"/>
    </location>
</feature>
<evidence type="ECO:0000313" key="3">
    <source>
        <dbReference type="Proteomes" id="UP001596099"/>
    </source>
</evidence>
<dbReference type="AlphaFoldDB" id="A0ABD5RLW0"/>
<dbReference type="InterPro" id="IPR006311">
    <property type="entry name" value="TAT_signal"/>
</dbReference>
<protein>
    <submittedName>
        <fullName evidence="2">Gluconate 2-dehydrogenase subunit 3 family protein</fullName>
    </submittedName>
</protein>
<gene>
    <name evidence="2" type="ORF">ACFPYI_09840</name>
</gene>
<dbReference type="Proteomes" id="UP001596099">
    <property type="component" value="Unassembled WGS sequence"/>
</dbReference>
<evidence type="ECO:0000256" key="1">
    <source>
        <dbReference type="SAM" id="MobiDB-lite"/>
    </source>
</evidence>